<proteinExistence type="predicted"/>
<dbReference type="GO" id="GO:0005737">
    <property type="term" value="C:cytoplasm"/>
    <property type="evidence" value="ECO:0007669"/>
    <property type="project" value="TreeGrafter"/>
</dbReference>
<organism evidence="3">
    <name type="scientific">Wuchereria bancrofti</name>
    <dbReference type="NCBI Taxonomy" id="6293"/>
    <lineage>
        <taxon>Eukaryota</taxon>
        <taxon>Metazoa</taxon>
        <taxon>Ecdysozoa</taxon>
        <taxon>Nematoda</taxon>
        <taxon>Chromadorea</taxon>
        <taxon>Rhabditida</taxon>
        <taxon>Spirurina</taxon>
        <taxon>Spiruromorpha</taxon>
        <taxon>Filarioidea</taxon>
        <taxon>Onchocercidae</taxon>
        <taxon>Wuchereria</taxon>
    </lineage>
</organism>
<dbReference type="InterPro" id="IPR002110">
    <property type="entry name" value="Ankyrin_rpt"/>
</dbReference>
<protein>
    <submittedName>
        <fullName evidence="3">ANK_REP_REGION domain-containing protein</fullName>
    </submittedName>
</protein>
<dbReference type="InterPro" id="IPR036770">
    <property type="entry name" value="Ankyrin_rpt-contain_sf"/>
</dbReference>
<dbReference type="InterPro" id="IPR047184">
    <property type="entry name" value="KANK1-4"/>
</dbReference>
<dbReference type="SMART" id="SM00248">
    <property type="entry name" value="ANK"/>
    <property type="match status" value="5"/>
</dbReference>
<feature type="repeat" description="ANK" evidence="1">
    <location>
        <begin position="1103"/>
        <end position="1125"/>
    </location>
</feature>
<sequence>MYATKVNGHVKETSVAETSKCNCCPFGFHIDLGFVDFVENVANENNLLTATNDRNSLQKNSLKHISDQNDTSKRCYATTKQLIEKSSFSPLNSIFSDSLENVVSDFEETLNLRKNNSERKSRDLLNNARKNVRCNGYFSDYGTTQSNNRPLPPKMPPLIPHEIVKRRHISRSQAFISSHNDVASSSGKSVFVPEVQQHEYHTALGRAISEIKSKHQNDEFNDHIQKTLFTTNSSQASDFWNTESRNYDIGLSQELKHNRSLYEQGKMHYLGSRTPDAPRPSFTLTSSYNQYPSGTESAHQPHWRICRSPVERSSSAVDVDGFVSMRRRKADDNAFRVDPRQILVPPMPYPRNCSLFSERLICDRSSPSHLSVNFSITEKYSTLSSMRDIEESTRTSMKNISNGSIENDFVQSANEDALAVGSNDLNNDVNANGICFQCCNLQKQLSDLSCRLKQATDEVKSKTVGNQRRKEEETVVVDKSVGGSCEMLHTEKIKEEKKDTGTDALFIKVDDKRTSISPADRVEMHWYKDIASSPVSEPQFYSTEVTTDKLLASRGSATDLPSRELLVIGPECHFECSTGPMVTNDYGCGSDMFTMMCDFSSMTDAVELADSETGSKQTISLFKDSSSMTTPITSHSRHIQTEQIKTKTVCISTSPIHLLNHNIGTVQVTQKDSYTVCDELMTRDVVDAVTEMDVEEIGQRTCYFTVASQTEFEQSEPRIIDDREIAESLWLIPPRDRKDVAVGNEDDVIEVHEIPQAPDGINHQKEMVLDSDDDDMICVIEETLSDPEDIDFESSKSAEQLSLEQRIADNLDVKTTNEVVTKVKTPRALGHARAAIVKKMLTEKSQPLSFIRGTAISKSWRSASKKGDPLQYIVDQHEKQRNSDSSTPQTTKDALKEKFNLKKDFVSPQMALSKVPEPVPARIPRPKISKYIPGETVPQSPDEEAEIADRLTPLRSEMRTLRTYSNGRAVTFPRSAQLIKNVPPKISPPAYKKTNNSIVFEDSTSSSSDSEGSYDTNEAGTAAQFELTLQLSEAIEILKNHFQKSDSVEPSLLDWATKHAKHEWLKTAARKTASAVEVEGFIDFLEAASDDVLKFVINLADPNENTALHYAISHGNFDVVSVLLDSRVCNLDRANKAGYTPVMLASLCDAFDEVEAAIIHRLFQLGDVNAQAVQHGQTALMLAVSHGKINTTKLLIDCQADLNIQDEEGSTALMCAAEHGHKEIVKLLLLQKDIDASLSDCDSSTALSIAVENGHRDIGVLIYAHLNHSCKQNQKQRKTELTS</sequence>
<dbReference type="STRING" id="6293.A0A1I8EZ70"/>
<dbReference type="GO" id="GO:0030837">
    <property type="term" value="P:negative regulation of actin filament polymerization"/>
    <property type="evidence" value="ECO:0007669"/>
    <property type="project" value="InterPro"/>
</dbReference>
<evidence type="ECO:0000256" key="2">
    <source>
        <dbReference type="SAM" id="MobiDB-lite"/>
    </source>
</evidence>
<dbReference type="Pfam" id="PF12796">
    <property type="entry name" value="Ank_2"/>
    <property type="match status" value="2"/>
</dbReference>
<accession>A0A1I8EZ70</accession>
<dbReference type="SUPFAM" id="SSF48403">
    <property type="entry name" value="Ankyrin repeat"/>
    <property type="match status" value="1"/>
</dbReference>
<keyword evidence="1" id="KW-0040">ANK repeat</keyword>
<feature type="repeat" description="ANK" evidence="1">
    <location>
        <begin position="1208"/>
        <end position="1229"/>
    </location>
</feature>
<feature type="repeat" description="ANK" evidence="1">
    <location>
        <begin position="1175"/>
        <end position="1207"/>
    </location>
</feature>
<dbReference type="PROSITE" id="PS50088">
    <property type="entry name" value="ANK_REPEAT"/>
    <property type="match status" value="3"/>
</dbReference>
<dbReference type="Gene3D" id="1.25.40.20">
    <property type="entry name" value="Ankyrin repeat-containing domain"/>
    <property type="match status" value="1"/>
</dbReference>
<dbReference type="PANTHER" id="PTHR24168:SF21">
    <property type="entry name" value="KANK, ISOFORM D"/>
    <property type="match status" value="1"/>
</dbReference>
<dbReference type="GO" id="GO:0005856">
    <property type="term" value="C:cytoskeleton"/>
    <property type="evidence" value="ECO:0007669"/>
    <property type="project" value="TreeGrafter"/>
</dbReference>
<feature type="region of interest" description="Disordered" evidence="2">
    <location>
        <begin position="997"/>
        <end position="1018"/>
    </location>
</feature>
<name>A0A1I8EZ70_WUCBA</name>
<dbReference type="PROSITE" id="PS50297">
    <property type="entry name" value="ANK_REP_REGION"/>
    <property type="match status" value="3"/>
</dbReference>
<dbReference type="WBParaSite" id="maker-PairedContig_774-snap-gene-2.21-mRNA-1">
    <property type="protein sequence ID" value="maker-PairedContig_774-snap-gene-2.21-mRNA-1"/>
    <property type="gene ID" value="maker-PairedContig_774-snap-gene-2.21"/>
</dbReference>
<evidence type="ECO:0000256" key="1">
    <source>
        <dbReference type="PROSITE-ProRule" id="PRU00023"/>
    </source>
</evidence>
<feature type="compositionally biased region" description="Low complexity" evidence="2">
    <location>
        <begin position="1001"/>
        <end position="1013"/>
    </location>
</feature>
<evidence type="ECO:0000313" key="3">
    <source>
        <dbReference type="WBParaSite" id="maker-PairedContig_774-snap-gene-2.21-mRNA-1"/>
    </source>
</evidence>
<dbReference type="PANTHER" id="PTHR24168">
    <property type="entry name" value="KN MOTIF AND ANKYRIN REPEAT DOMAIN-CONTAINING"/>
    <property type="match status" value="1"/>
</dbReference>
<reference evidence="3" key="1">
    <citation type="submission" date="2016-11" db="UniProtKB">
        <authorList>
            <consortium name="WormBaseParasite"/>
        </authorList>
    </citation>
    <scope>IDENTIFICATION</scope>
    <source>
        <strain evidence="3">pt0022</strain>
    </source>
</reference>